<gene>
    <name evidence="8" type="ORF">GCM10009737_00520</name>
</gene>
<feature type="transmembrane region" description="Helical" evidence="6">
    <location>
        <begin position="66"/>
        <end position="86"/>
    </location>
</feature>
<feature type="transmembrane region" description="Helical" evidence="6">
    <location>
        <begin position="106"/>
        <end position="129"/>
    </location>
</feature>
<keyword evidence="4 6" id="KW-0472">Membrane</keyword>
<feature type="compositionally biased region" description="Pro residues" evidence="5">
    <location>
        <begin position="9"/>
        <end position="29"/>
    </location>
</feature>
<feature type="domain" description="Lipopolysaccharide assembly protein A" evidence="7">
    <location>
        <begin position="87"/>
        <end position="140"/>
    </location>
</feature>
<evidence type="ECO:0000313" key="9">
    <source>
        <dbReference type="Proteomes" id="UP001501612"/>
    </source>
</evidence>
<evidence type="ECO:0000256" key="3">
    <source>
        <dbReference type="ARBA" id="ARBA00022989"/>
    </source>
</evidence>
<evidence type="ECO:0000256" key="5">
    <source>
        <dbReference type="SAM" id="MobiDB-lite"/>
    </source>
</evidence>
<feature type="compositionally biased region" description="Basic and acidic residues" evidence="5">
    <location>
        <begin position="39"/>
        <end position="55"/>
    </location>
</feature>
<dbReference type="RefSeq" id="WP_344002027.1">
    <property type="nucleotide sequence ID" value="NZ_BAAAMY010000001.1"/>
</dbReference>
<evidence type="ECO:0000256" key="1">
    <source>
        <dbReference type="ARBA" id="ARBA00022475"/>
    </source>
</evidence>
<protein>
    <recommendedName>
        <fullName evidence="7">Lipopolysaccharide assembly protein A domain-containing protein</fullName>
    </recommendedName>
</protein>
<keyword evidence="9" id="KW-1185">Reference proteome</keyword>
<keyword evidence="2 6" id="KW-0812">Transmembrane</keyword>
<evidence type="ECO:0000256" key="6">
    <source>
        <dbReference type="SAM" id="Phobius"/>
    </source>
</evidence>
<dbReference type="Proteomes" id="UP001501612">
    <property type="component" value="Unassembled WGS sequence"/>
</dbReference>
<evidence type="ECO:0000259" key="7">
    <source>
        <dbReference type="Pfam" id="PF06305"/>
    </source>
</evidence>
<feature type="region of interest" description="Disordered" evidence="5">
    <location>
        <begin position="1"/>
        <end position="62"/>
    </location>
</feature>
<organism evidence="8 9">
    <name type="scientific">Nocardioides lentus</name>
    <dbReference type="NCBI Taxonomy" id="338077"/>
    <lineage>
        <taxon>Bacteria</taxon>
        <taxon>Bacillati</taxon>
        <taxon>Actinomycetota</taxon>
        <taxon>Actinomycetes</taxon>
        <taxon>Propionibacteriales</taxon>
        <taxon>Nocardioidaceae</taxon>
        <taxon>Nocardioides</taxon>
    </lineage>
</organism>
<sequence>MSQYDPAPAGDPTPPTTGPAGTPPPPPAPASSGAADPSYDERSGAGEPADRRAPAKEALSGTRTSHLWVGLLLMVVVLVLLAVFILQNTQDVDVSYFGATAQSPLAVALLIAFAAGLLVAGIAGTLRIWQLRRRVRKLDR</sequence>
<dbReference type="EMBL" id="BAAAMY010000001">
    <property type="protein sequence ID" value="GAA1903754.1"/>
    <property type="molecule type" value="Genomic_DNA"/>
</dbReference>
<name>A0ABN2NWN6_9ACTN</name>
<proteinExistence type="predicted"/>
<evidence type="ECO:0000256" key="2">
    <source>
        <dbReference type="ARBA" id="ARBA00022692"/>
    </source>
</evidence>
<dbReference type="Pfam" id="PF06305">
    <property type="entry name" value="LapA_dom"/>
    <property type="match status" value="1"/>
</dbReference>
<accession>A0ABN2NWN6</accession>
<comment type="caution">
    <text evidence="8">The sequence shown here is derived from an EMBL/GenBank/DDBJ whole genome shotgun (WGS) entry which is preliminary data.</text>
</comment>
<keyword evidence="1" id="KW-1003">Cell membrane</keyword>
<keyword evidence="3 6" id="KW-1133">Transmembrane helix</keyword>
<evidence type="ECO:0000256" key="4">
    <source>
        <dbReference type="ARBA" id="ARBA00023136"/>
    </source>
</evidence>
<reference evidence="8 9" key="1">
    <citation type="journal article" date="2019" name="Int. J. Syst. Evol. Microbiol.">
        <title>The Global Catalogue of Microorganisms (GCM) 10K type strain sequencing project: providing services to taxonomists for standard genome sequencing and annotation.</title>
        <authorList>
            <consortium name="The Broad Institute Genomics Platform"/>
            <consortium name="The Broad Institute Genome Sequencing Center for Infectious Disease"/>
            <person name="Wu L."/>
            <person name="Ma J."/>
        </authorList>
    </citation>
    <scope>NUCLEOTIDE SEQUENCE [LARGE SCALE GENOMIC DNA]</scope>
    <source>
        <strain evidence="8 9">JCM 14046</strain>
    </source>
</reference>
<dbReference type="InterPro" id="IPR010445">
    <property type="entry name" value="LapA_dom"/>
</dbReference>
<evidence type="ECO:0000313" key="8">
    <source>
        <dbReference type="EMBL" id="GAA1903754.1"/>
    </source>
</evidence>